<dbReference type="PANTHER" id="PTHR31740:SF2">
    <property type="entry name" value="CENTROMERE PROTEIN L"/>
    <property type="match status" value="1"/>
</dbReference>
<protein>
    <submittedName>
        <fullName evidence="7">14566_t:CDS:1</fullName>
    </submittedName>
</protein>
<comment type="similarity">
    <text evidence="3">Belongs to the CENP-L/IML3 family.</text>
</comment>
<keyword evidence="6" id="KW-0137">Centromere</keyword>
<dbReference type="GO" id="GO:0005634">
    <property type="term" value="C:nucleus"/>
    <property type="evidence" value="ECO:0007669"/>
    <property type="project" value="UniProtKB-SubCell"/>
</dbReference>
<keyword evidence="8" id="KW-1185">Reference proteome</keyword>
<comment type="caution">
    <text evidence="7">The sequence shown here is derived from an EMBL/GenBank/DDBJ whole genome shotgun (WGS) entry which is preliminary data.</text>
</comment>
<evidence type="ECO:0000256" key="5">
    <source>
        <dbReference type="ARBA" id="ARBA00023242"/>
    </source>
</evidence>
<dbReference type="InterPro" id="IPR025204">
    <property type="entry name" value="CENP-L"/>
</dbReference>
<evidence type="ECO:0000313" key="7">
    <source>
        <dbReference type="EMBL" id="CAG8534724.1"/>
    </source>
</evidence>
<proteinExistence type="inferred from homology"/>
<gene>
    <name evidence="7" type="ORF">ALEPTO_LOCUS5113</name>
</gene>
<dbReference type="OrthoDB" id="8864979at2759"/>
<keyword evidence="4" id="KW-0158">Chromosome</keyword>
<reference evidence="7" key="1">
    <citation type="submission" date="2021-06" db="EMBL/GenBank/DDBJ databases">
        <authorList>
            <person name="Kallberg Y."/>
            <person name="Tangrot J."/>
            <person name="Rosling A."/>
        </authorList>
    </citation>
    <scope>NUCLEOTIDE SEQUENCE</scope>
    <source>
        <strain evidence="7">FL130A</strain>
    </source>
</reference>
<evidence type="ECO:0000256" key="2">
    <source>
        <dbReference type="ARBA" id="ARBA00004584"/>
    </source>
</evidence>
<keyword evidence="5" id="KW-0539">Nucleus</keyword>
<name>A0A9N9FGN1_9GLOM</name>
<evidence type="ECO:0000256" key="4">
    <source>
        <dbReference type="ARBA" id="ARBA00022454"/>
    </source>
</evidence>
<accession>A0A9N9FGN1</accession>
<dbReference type="Proteomes" id="UP000789508">
    <property type="component" value="Unassembled WGS sequence"/>
</dbReference>
<dbReference type="Pfam" id="PF13092">
    <property type="entry name" value="CENP-L"/>
    <property type="match status" value="1"/>
</dbReference>
<evidence type="ECO:0000256" key="6">
    <source>
        <dbReference type="ARBA" id="ARBA00023328"/>
    </source>
</evidence>
<dbReference type="GO" id="GO:0000775">
    <property type="term" value="C:chromosome, centromeric region"/>
    <property type="evidence" value="ECO:0007669"/>
    <property type="project" value="UniProtKB-SubCell"/>
</dbReference>
<dbReference type="EMBL" id="CAJVPS010001350">
    <property type="protein sequence ID" value="CAG8534724.1"/>
    <property type="molecule type" value="Genomic_DNA"/>
</dbReference>
<evidence type="ECO:0000256" key="1">
    <source>
        <dbReference type="ARBA" id="ARBA00004123"/>
    </source>
</evidence>
<comment type="subcellular location">
    <subcellularLocation>
        <location evidence="2">Chromosome</location>
        <location evidence="2">Centromere</location>
    </subcellularLocation>
    <subcellularLocation>
        <location evidence="1">Nucleus</location>
    </subcellularLocation>
</comment>
<sequence>MESIEDLSFAESNNSVIAEQEPPWNINLLLNKSYTLYHCTPLYNFNNGKIKNYTNELKEYMLSKETTIGCDNDEQDEFKEFNGGKIEEVKISWINLTGWSGALNKPLGVKILFKSNGRRKEQESLIVILPSIQNEVSLSNSEFTKYPLLLVKALQSTTEIFFEWFQSRFDCRVCRFIIQPYHLRQFVEIWSKLMFSNLDSIEDDFCKISKSIELTYKIPNIDDINNLTVSLSFEDVKRICQGKMNHTGSQEISGILEEIEDHLFRSLHLKLSLIVLIKVGLNSFYVSNDGKLKLFHVPHDDHEQLMIKILEQFIELAEM</sequence>
<organism evidence="7 8">
    <name type="scientific">Ambispora leptoticha</name>
    <dbReference type="NCBI Taxonomy" id="144679"/>
    <lineage>
        <taxon>Eukaryota</taxon>
        <taxon>Fungi</taxon>
        <taxon>Fungi incertae sedis</taxon>
        <taxon>Mucoromycota</taxon>
        <taxon>Glomeromycotina</taxon>
        <taxon>Glomeromycetes</taxon>
        <taxon>Archaeosporales</taxon>
        <taxon>Ambisporaceae</taxon>
        <taxon>Ambispora</taxon>
    </lineage>
</organism>
<dbReference type="AlphaFoldDB" id="A0A9N9FGN1"/>
<dbReference type="PANTHER" id="PTHR31740">
    <property type="entry name" value="CENTROMERE PROTEIN L"/>
    <property type="match status" value="1"/>
</dbReference>
<evidence type="ECO:0000256" key="3">
    <source>
        <dbReference type="ARBA" id="ARBA00011060"/>
    </source>
</evidence>
<evidence type="ECO:0000313" key="8">
    <source>
        <dbReference type="Proteomes" id="UP000789508"/>
    </source>
</evidence>